<dbReference type="InterPro" id="IPR016125">
    <property type="entry name" value="Peptidase_C15-like"/>
</dbReference>
<evidence type="ECO:0000256" key="5">
    <source>
        <dbReference type="ARBA" id="ARBA00022801"/>
    </source>
</evidence>
<evidence type="ECO:0000256" key="6">
    <source>
        <dbReference type="ARBA" id="ARBA00022807"/>
    </source>
</evidence>
<evidence type="ECO:0000313" key="10">
    <source>
        <dbReference type="EMBL" id="GAA2170728.1"/>
    </source>
</evidence>
<evidence type="ECO:0000256" key="1">
    <source>
        <dbReference type="ARBA" id="ARBA00006641"/>
    </source>
</evidence>
<feature type="compositionally biased region" description="Basic and acidic residues" evidence="9">
    <location>
        <begin position="78"/>
        <end position="101"/>
    </location>
</feature>
<evidence type="ECO:0000256" key="7">
    <source>
        <dbReference type="ARBA" id="ARBA00030836"/>
    </source>
</evidence>
<proteinExistence type="inferred from homology"/>
<keyword evidence="11" id="KW-1185">Reference proteome</keyword>
<feature type="region of interest" description="Disordered" evidence="9">
    <location>
        <begin position="76"/>
        <end position="110"/>
    </location>
</feature>
<name>A0ABN3AJ11_9MICO</name>
<sequence>MRVLITGFEPFGGDAENASREAVLRLASEGVDDVELVAGILPVAFATAPPALRALVAQHAPDAVLAVGEAGGRVTVTPERHGRNRMDARIPDERGDRPRDEPVDDGPALRPATLDVDALVAAIRSARVPAEASEDAGGFVCNRIAVEVAGLGVPAAFVHVPAVRSAGVAGVGGETDARGGRATRLTIDDLAVALAACVRSAVAQVGAGH</sequence>
<organism evidence="10 11">
    <name type="scientific">Agrococcus versicolor</name>
    <dbReference type="NCBI Taxonomy" id="501482"/>
    <lineage>
        <taxon>Bacteria</taxon>
        <taxon>Bacillati</taxon>
        <taxon>Actinomycetota</taxon>
        <taxon>Actinomycetes</taxon>
        <taxon>Micrococcales</taxon>
        <taxon>Microbacteriaceae</taxon>
        <taxon>Agrococcus</taxon>
    </lineage>
</organism>
<dbReference type="SUPFAM" id="SSF53182">
    <property type="entry name" value="Pyrrolidone carboxyl peptidase (pyroglutamate aminopeptidase)"/>
    <property type="match status" value="1"/>
</dbReference>
<dbReference type="EMBL" id="BAAAQT010000001">
    <property type="protein sequence ID" value="GAA2170728.1"/>
    <property type="molecule type" value="Genomic_DNA"/>
</dbReference>
<evidence type="ECO:0000256" key="8">
    <source>
        <dbReference type="ARBA" id="ARBA00031559"/>
    </source>
</evidence>
<evidence type="ECO:0000256" key="3">
    <source>
        <dbReference type="ARBA" id="ARBA00022490"/>
    </source>
</evidence>
<accession>A0ABN3AJ11</accession>
<keyword evidence="6" id="KW-0788">Thiol protease</keyword>
<dbReference type="Proteomes" id="UP001501599">
    <property type="component" value="Unassembled WGS sequence"/>
</dbReference>
<evidence type="ECO:0000313" key="11">
    <source>
        <dbReference type="Proteomes" id="UP001501599"/>
    </source>
</evidence>
<dbReference type="PANTHER" id="PTHR23402:SF1">
    <property type="entry name" value="PYROGLUTAMYL-PEPTIDASE I"/>
    <property type="match status" value="1"/>
</dbReference>
<comment type="caution">
    <text evidence="10">The sequence shown here is derived from an EMBL/GenBank/DDBJ whole genome shotgun (WGS) entry which is preliminary data.</text>
</comment>
<dbReference type="RefSeq" id="WP_344339423.1">
    <property type="nucleotide sequence ID" value="NZ_BAAAQT010000001.1"/>
</dbReference>
<comment type="similarity">
    <text evidence="1">Belongs to the peptidase C15 family.</text>
</comment>
<reference evidence="10 11" key="1">
    <citation type="journal article" date="2019" name="Int. J. Syst. Evol. Microbiol.">
        <title>The Global Catalogue of Microorganisms (GCM) 10K type strain sequencing project: providing services to taxonomists for standard genome sequencing and annotation.</title>
        <authorList>
            <consortium name="The Broad Institute Genomics Platform"/>
            <consortium name="The Broad Institute Genome Sequencing Center for Infectious Disease"/>
            <person name="Wu L."/>
            <person name="Ma J."/>
        </authorList>
    </citation>
    <scope>NUCLEOTIDE SEQUENCE [LARGE SCALE GENOMIC DNA]</scope>
    <source>
        <strain evidence="10 11">JCM 16026</strain>
    </source>
</reference>
<gene>
    <name evidence="10" type="primary">pcp</name>
    <name evidence="10" type="ORF">GCM10009846_02120</name>
</gene>
<keyword evidence="3" id="KW-0963">Cytoplasm</keyword>
<dbReference type="PRINTS" id="PR00706">
    <property type="entry name" value="PYROGLUPTASE"/>
</dbReference>
<dbReference type="Pfam" id="PF01470">
    <property type="entry name" value="Peptidase_C15"/>
    <property type="match status" value="1"/>
</dbReference>
<dbReference type="PANTHER" id="PTHR23402">
    <property type="entry name" value="PROTEASE FAMILY C15 PYROGLUTAMYL-PEPTIDASE I-RELATED"/>
    <property type="match status" value="1"/>
</dbReference>
<evidence type="ECO:0000256" key="9">
    <source>
        <dbReference type="SAM" id="MobiDB-lite"/>
    </source>
</evidence>
<dbReference type="PIRSF" id="PIRSF015592">
    <property type="entry name" value="Prld-crbxl_pptds"/>
    <property type="match status" value="1"/>
</dbReference>
<dbReference type="InterPro" id="IPR036440">
    <property type="entry name" value="Peptidase_C15-like_sf"/>
</dbReference>
<evidence type="ECO:0000256" key="2">
    <source>
        <dbReference type="ARBA" id="ARBA00019191"/>
    </source>
</evidence>
<protein>
    <recommendedName>
        <fullName evidence="2">Pyrrolidone-carboxylate peptidase</fullName>
    </recommendedName>
    <alternativeName>
        <fullName evidence="7">5-oxoprolyl-peptidase</fullName>
    </alternativeName>
    <alternativeName>
        <fullName evidence="8">Pyroglutamyl-peptidase I</fullName>
    </alternativeName>
</protein>
<evidence type="ECO:0000256" key="4">
    <source>
        <dbReference type="ARBA" id="ARBA00022670"/>
    </source>
</evidence>
<dbReference type="CDD" id="cd00501">
    <property type="entry name" value="Peptidase_C15"/>
    <property type="match status" value="1"/>
</dbReference>
<dbReference type="InterPro" id="IPR000816">
    <property type="entry name" value="Peptidase_C15"/>
</dbReference>
<keyword evidence="4" id="KW-0645">Protease</keyword>
<dbReference type="Gene3D" id="3.40.630.20">
    <property type="entry name" value="Peptidase C15, pyroglutamyl peptidase I-like"/>
    <property type="match status" value="1"/>
</dbReference>
<keyword evidence="5" id="KW-0378">Hydrolase</keyword>